<gene>
    <name evidence="2" type="ORF">EVA_06016</name>
</gene>
<keyword evidence="1" id="KW-0812">Transmembrane</keyword>
<organism evidence="2">
    <name type="scientific">gut metagenome</name>
    <dbReference type="NCBI Taxonomy" id="749906"/>
    <lineage>
        <taxon>unclassified sequences</taxon>
        <taxon>metagenomes</taxon>
        <taxon>organismal metagenomes</taxon>
    </lineage>
</organism>
<evidence type="ECO:0000256" key="1">
    <source>
        <dbReference type="SAM" id="Phobius"/>
    </source>
</evidence>
<keyword evidence="1" id="KW-0472">Membrane</keyword>
<proteinExistence type="predicted"/>
<evidence type="ECO:0000313" key="2">
    <source>
        <dbReference type="EMBL" id="EJX05876.1"/>
    </source>
</evidence>
<reference evidence="2" key="1">
    <citation type="journal article" date="2012" name="PLoS ONE">
        <title>Gene sets for utilization of primary and secondary nutrition supplies in the distal gut of endangered iberian lynx.</title>
        <authorList>
            <person name="Alcaide M."/>
            <person name="Messina E."/>
            <person name="Richter M."/>
            <person name="Bargiela R."/>
            <person name="Peplies J."/>
            <person name="Huws S.A."/>
            <person name="Newbold C.J."/>
            <person name="Golyshin P.N."/>
            <person name="Simon M.A."/>
            <person name="Lopez G."/>
            <person name="Yakimov M.M."/>
            <person name="Ferrer M."/>
        </authorList>
    </citation>
    <scope>NUCLEOTIDE SEQUENCE</scope>
</reference>
<keyword evidence="1" id="KW-1133">Transmembrane helix</keyword>
<dbReference type="AlphaFoldDB" id="J9D010"/>
<name>J9D010_9ZZZZ</name>
<comment type="caution">
    <text evidence="2">The sequence shown here is derived from an EMBL/GenBank/DDBJ whole genome shotgun (WGS) entry which is preliminary data.</text>
</comment>
<sequence length="37" mass="4660">MSTVFFEVKKVFLFFLLFSNSFIFKNFYFFIHHLIIF</sequence>
<feature type="transmembrane region" description="Helical" evidence="1">
    <location>
        <begin position="12"/>
        <end position="31"/>
    </location>
</feature>
<dbReference type="EMBL" id="AMCI01001331">
    <property type="protein sequence ID" value="EJX05876.1"/>
    <property type="molecule type" value="Genomic_DNA"/>
</dbReference>
<accession>J9D010</accession>
<protein>
    <submittedName>
        <fullName evidence="2">Uncharacterized protein</fullName>
    </submittedName>
</protein>